<dbReference type="EMBL" id="CM042012">
    <property type="protein sequence ID" value="KAI3752025.1"/>
    <property type="molecule type" value="Genomic_DNA"/>
</dbReference>
<evidence type="ECO:0000313" key="1">
    <source>
        <dbReference type="EMBL" id="KAI3752025.1"/>
    </source>
</evidence>
<dbReference type="Proteomes" id="UP001055811">
    <property type="component" value="Linkage Group LG04"/>
</dbReference>
<comment type="caution">
    <text evidence="1">The sequence shown here is derived from an EMBL/GenBank/DDBJ whole genome shotgun (WGS) entry which is preliminary data.</text>
</comment>
<evidence type="ECO:0000313" key="2">
    <source>
        <dbReference type="Proteomes" id="UP001055811"/>
    </source>
</evidence>
<reference evidence="2" key="1">
    <citation type="journal article" date="2022" name="Mol. Ecol. Resour.">
        <title>The genomes of chicory, endive, great burdock and yacon provide insights into Asteraceae palaeo-polyploidization history and plant inulin production.</title>
        <authorList>
            <person name="Fan W."/>
            <person name="Wang S."/>
            <person name="Wang H."/>
            <person name="Wang A."/>
            <person name="Jiang F."/>
            <person name="Liu H."/>
            <person name="Zhao H."/>
            <person name="Xu D."/>
            <person name="Zhang Y."/>
        </authorList>
    </citation>
    <scope>NUCLEOTIDE SEQUENCE [LARGE SCALE GENOMIC DNA]</scope>
    <source>
        <strain evidence="2">cv. Punajuju</strain>
    </source>
</reference>
<proteinExistence type="predicted"/>
<reference evidence="1 2" key="2">
    <citation type="journal article" date="2022" name="Mol. Ecol. Resour.">
        <title>The genomes of chicory, endive, great burdock and yacon provide insights into Asteraceae paleo-polyploidization history and plant inulin production.</title>
        <authorList>
            <person name="Fan W."/>
            <person name="Wang S."/>
            <person name="Wang H."/>
            <person name="Wang A."/>
            <person name="Jiang F."/>
            <person name="Liu H."/>
            <person name="Zhao H."/>
            <person name="Xu D."/>
            <person name="Zhang Y."/>
        </authorList>
    </citation>
    <scope>NUCLEOTIDE SEQUENCE [LARGE SCALE GENOMIC DNA]</scope>
    <source>
        <strain evidence="2">cv. Punajuju</strain>
        <tissue evidence="1">Leaves</tissue>
    </source>
</reference>
<gene>
    <name evidence="1" type="ORF">L2E82_23125</name>
</gene>
<organism evidence="1 2">
    <name type="scientific">Cichorium intybus</name>
    <name type="common">Chicory</name>
    <dbReference type="NCBI Taxonomy" id="13427"/>
    <lineage>
        <taxon>Eukaryota</taxon>
        <taxon>Viridiplantae</taxon>
        <taxon>Streptophyta</taxon>
        <taxon>Embryophyta</taxon>
        <taxon>Tracheophyta</taxon>
        <taxon>Spermatophyta</taxon>
        <taxon>Magnoliopsida</taxon>
        <taxon>eudicotyledons</taxon>
        <taxon>Gunneridae</taxon>
        <taxon>Pentapetalae</taxon>
        <taxon>asterids</taxon>
        <taxon>campanulids</taxon>
        <taxon>Asterales</taxon>
        <taxon>Asteraceae</taxon>
        <taxon>Cichorioideae</taxon>
        <taxon>Cichorieae</taxon>
        <taxon>Cichoriinae</taxon>
        <taxon>Cichorium</taxon>
    </lineage>
</organism>
<keyword evidence="2" id="KW-1185">Reference proteome</keyword>
<accession>A0ACB9DZM7</accession>
<name>A0ACB9DZM7_CICIN</name>
<sequence>MNRLPDSVPRSATTEPASQNHRPSRVHASDLLHRPTGASHRSGRVHTSDRRNRNKLSDLNRLLESKKIGVKKNKLNCHYSKTWLEEN</sequence>
<protein>
    <submittedName>
        <fullName evidence="1">Uncharacterized protein</fullName>
    </submittedName>
</protein>